<dbReference type="PROSITE" id="PS50011">
    <property type="entry name" value="PROTEIN_KINASE_DOM"/>
    <property type="match status" value="1"/>
</dbReference>
<gene>
    <name evidence="2" type="ORF">AGERDE_LOCUS6582</name>
</gene>
<comment type="caution">
    <text evidence="2">The sequence shown here is derived from an EMBL/GenBank/DDBJ whole genome shotgun (WGS) entry which is preliminary data.</text>
</comment>
<dbReference type="Gene3D" id="1.10.510.10">
    <property type="entry name" value="Transferase(Phosphotransferase) domain 1"/>
    <property type="match status" value="1"/>
</dbReference>
<dbReference type="GO" id="GO:0005524">
    <property type="term" value="F:ATP binding"/>
    <property type="evidence" value="ECO:0007669"/>
    <property type="project" value="InterPro"/>
</dbReference>
<protein>
    <submittedName>
        <fullName evidence="2">1450_t:CDS:1</fullName>
    </submittedName>
</protein>
<organism evidence="2 3">
    <name type="scientific">Ambispora gerdemannii</name>
    <dbReference type="NCBI Taxonomy" id="144530"/>
    <lineage>
        <taxon>Eukaryota</taxon>
        <taxon>Fungi</taxon>
        <taxon>Fungi incertae sedis</taxon>
        <taxon>Mucoromycota</taxon>
        <taxon>Glomeromycotina</taxon>
        <taxon>Glomeromycetes</taxon>
        <taxon>Archaeosporales</taxon>
        <taxon>Ambisporaceae</taxon>
        <taxon>Ambispora</taxon>
    </lineage>
</organism>
<name>A0A9N9FQH4_9GLOM</name>
<reference evidence="2" key="1">
    <citation type="submission" date="2021-06" db="EMBL/GenBank/DDBJ databases">
        <authorList>
            <person name="Kallberg Y."/>
            <person name="Tangrot J."/>
            <person name="Rosling A."/>
        </authorList>
    </citation>
    <scope>NUCLEOTIDE SEQUENCE</scope>
    <source>
        <strain evidence="2">MT106</strain>
    </source>
</reference>
<dbReference type="EMBL" id="CAJVPL010001050">
    <property type="protein sequence ID" value="CAG8549296.1"/>
    <property type="molecule type" value="Genomic_DNA"/>
</dbReference>
<dbReference type="InterPro" id="IPR000719">
    <property type="entry name" value="Prot_kinase_dom"/>
</dbReference>
<accession>A0A9N9FQH4</accession>
<dbReference type="Proteomes" id="UP000789831">
    <property type="component" value="Unassembled WGS sequence"/>
</dbReference>
<sequence>MDIKQAYDDAKKEYEEVKLKLKRLDDLRNGAQPSWTGELASLAGKEDSLEEEKREWGKKLRELTQPAYLTSLSSFILTDHDKQDISTSLRNYFCTSLSSLPSIPSLKDYLTQPFENKIPIESHCYKEWKQTIGDMVDNHFINGDVARVTGRQLSYKCQTALGQQYSGSENSLLSRYDRLLRDIWDFLRQGLPFSLEIDRNVADPSGATIKCSRPDVVAWINGTLVFKAEEKNLRSEHNVAVNELSDKMEQWNYALYGQVPYILSYAGAQNFFQFFAITPNHGKSEISLTYDLNTYIGEYMVLVSSLNLFRVVISLAQFLPTRCDTPLYKEISRNNNTYITVLSEDSVLKEIRDFKNHHYSDFDTLVEAYKAVQNSPFCVYSKEGPRIQNSKKRKVQYGSGELYSVLLTPVCHHRRPSNENELRIAIRSVLSGLNELHRQGIVHRDIRWDNILRHNETWRLADYEHSGRLGEVPTFQLHNWPSNVTEGYSKKCDLYLVGKLFDEFMFELSTAGRRIKERLTNQEFPNCDSVLKDEWFKKE</sequence>
<dbReference type="GO" id="GO:0004672">
    <property type="term" value="F:protein kinase activity"/>
    <property type="evidence" value="ECO:0007669"/>
    <property type="project" value="InterPro"/>
</dbReference>
<dbReference type="SUPFAM" id="SSF56112">
    <property type="entry name" value="Protein kinase-like (PK-like)"/>
    <property type="match status" value="1"/>
</dbReference>
<evidence type="ECO:0000313" key="2">
    <source>
        <dbReference type="EMBL" id="CAG8549296.1"/>
    </source>
</evidence>
<dbReference type="OrthoDB" id="2436484at2759"/>
<evidence type="ECO:0000313" key="3">
    <source>
        <dbReference type="Proteomes" id="UP000789831"/>
    </source>
</evidence>
<dbReference type="AlphaFoldDB" id="A0A9N9FQH4"/>
<feature type="domain" description="Protein kinase" evidence="1">
    <location>
        <begin position="275"/>
        <end position="539"/>
    </location>
</feature>
<dbReference type="Pfam" id="PF00069">
    <property type="entry name" value="Pkinase"/>
    <property type="match status" value="1"/>
</dbReference>
<evidence type="ECO:0000259" key="1">
    <source>
        <dbReference type="PROSITE" id="PS50011"/>
    </source>
</evidence>
<keyword evidence="3" id="KW-1185">Reference proteome</keyword>
<dbReference type="InterPro" id="IPR011009">
    <property type="entry name" value="Kinase-like_dom_sf"/>
</dbReference>
<proteinExistence type="predicted"/>